<dbReference type="GO" id="GO:0140359">
    <property type="term" value="F:ABC-type transporter activity"/>
    <property type="evidence" value="ECO:0007669"/>
    <property type="project" value="InterPro"/>
</dbReference>
<feature type="transmembrane region" description="Helical" evidence="1">
    <location>
        <begin position="20"/>
        <end position="40"/>
    </location>
</feature>
<dbReference type="PANTHER" id="PTHR37305:SF1">
    <property type="entry name" value="MEMBRANE PROTEIN"/>
    <property type="match status" value="1"/>
</dbReference>
<dbReference type="eggNOG" id="COG1277">
    <property type="taxonomic scope" value="Bacteria"/>
</dbReference>
<dbReference type="RefSeq" id="WP_005212228.1">
    <property type="nucleotide sequence ID" value="NZ_KB291624.1"/>
</dbReference>
<comment type="caution">
    <text evidence="2">The sequence shown here is derived from an EMBL/GenBank/DDBJ whole genome shotgun (WGS) entry which is preliminary data.</text>
</comment>
<accession>L1QII3</accession>
<organism evidence="2 3">
    <name type="scientific">Clostridium celatum DSM 1785</name>
    <dbReference type="NCBI Taxonomy" id="545697"/>
    <lineage>
        <taxon>Bacteria</taxon>
        <taxon>Bacillati</taxon>
        <taxon>Bacillota</taxon>
        <taxon>Clostridia</taxon>
        <taxon>Eubacteriales</taxon>
        <taxon>Clostridiaceae</taxon>
        <taxon>Clostridium</taxon>
    </lineage>
</organism>
<dbReference type="Pfam" id="PF12679">
    <property type="entry name" value="ABC2_membrane_2"/>
    <property type="match status" value="1"/>
</dbReference>
<dbReference type="STRING" id="545697.HMPREF0216_01230"/>
<keyword evidence="1" id="KW-0812">Transmembrane</keyword>
<proteinExistence type="predicted"/>
<dbReference type="AlphaFoldDB" id="L1QII3"/>
<sequence length="293" mass="32107">MIKSLKAELYKLFKNRTFKVIVTIVIAMSILTVVMASSVIEKILMDSLGDMPENQKEIFIQEMMNSVESEAIVTPGALGIQIQAKDIMNPTALEIYHSSFGSGFMEILIGILVASLMAKEYSQGTIKNFLAYGKKREEFYISKFLAMVIAITILLALLTIIPTIGTTIINGWGQNFELSQLLGMMKVFIAAILTNLAVASLIMIIATLVKSNGATIGIAVALFIGAPTLGGFLYGIYPWFDKIYEVLPFYNSALAVSIYSSNTDVLRAMIIASITIVIALIFGIKIFKTQDIK</sequence>
<feature type="transmembrane region" description="Helical" evidence="1">
    <location>
        <begin position="139"/>
        <end position="164"/>
    </location>
</feature>
<dbReference type="GO" id="GO:0005886">
    <property type="term" value="C:plasma membrane"/>
    <property type="evidence" value="ECO:0007669"/>
    <property type="project" value="UniProtKB-SubCell"/>
</dbReference>
<dbReference type="PATRIC" id="fig|545697.3.peg.1211"/>
<dbReference type="EMBL" id="AMEZ01000032">
    <property type="protein sequence ID" value="EKY27756.1"/>
    <property type="molecule type" value="Genomic_DNA"/>
</dbReference>
<reference evidence="2 3" key="1">
    <citation type="submission" date="2012-05" db="EMBL/GenBank/DDBJ databases">
        <authorList>
            <person name="Weinstock G."/>
            <person name="Sodergren E."/>
            <person name="Lobos E.A."/>
            <person name="Fulton L."/>
            <person name="Fulton R."/>
            <person name="Courtney L."/>
            <person name="Fronick C."/>
            <person name="O'Laughlin M."/>
            <person name="Godfrey J."/>
            <person name="Wilson R.M."/>
            <person name="Miner T."/>
            <person name="Farmer C."/>
            <person name="Delehaunty K."/>
            <person name="Cordes M."/>
            <person name="Minx P."/>
            <person name="Tomlinson C."/>
            <person name="Chen J."/>
            <person name="Wollam A."/>
            <person name="Pepin K.H."/>
            <person name="Bhonagiri V."/>
            <person name="Zhang X."/>
            <person name="Suruliraj S."/>
            <person name="Warren W."/>
            <person name="Mitreva M."/>
            <person name="Mardis E.R."/>
            <person name="Wilson R.K."/>
        </authorList>
    </citation>
    <scope>NUCLEOTIDE SEQUENCE [LARGE SCALE GENOMIC DNA]</scope>
    <source>
        <strain evidence="2 3">DSM 1785</strain>
    </source>
</reference>
<feature type="transmembrane region" description="Helical" evidence="1">
    <location>
        <begin position="265"/>
        <end position="287"/>
    </location>
</feature>
<protein>
    <submittedName>
        <fullName evidence="2">ABC-2 type transporter</fullName>
    </submittedName>
</protein>
<dbReference type="OrthoDB" id="1701857at2"/>
<dbReference type="PANTHER" id="PTHR37305">
    <property type="entry name" value="INTEGRAL MEMBRANE PROTEIN-RELATED"/>
    <property type="match status" value="1"/>
</dbReference>
<keyword evidence="3" id="KW-1185">Reference proteome</keyword>
<feature type="transmembrane region" description="Helical" evidence="1">
    <location>
        <begin position="95"/>
        <end position="118"/>
    </location>
</feature>
<gene>
    <name evidence="2" type="ORF">HMPREF0216_01230</name>
</gene>
<keyword evidence="1" id="KW-1133">Transmembrane helix</keyword>
<dbReference type="Proteomes" id="UP000010420">
    <property type="component" value="Unassembled WGS sequence"/>
</dbReference>
<feature type="transmembrane region" description="Helical" evidence="1">
    <location>
        <begin position="216"/>
        <end position="240"/>
    </location>
</feature>
<evidence type="ECO:0000256" key="1">
    <source>
        <dbReference type="SAM" id="Phobius"/>
    </source>
</evidence>
<evidence type="ECO:0000313" key="3">
    <source>
        <dbReference type="Proteomes" id="UP000010420"/>
    </source>
</evidence>
<name>L1QII3_9CLOT</name>
<keyword evidence="1" id="KW-0472">Membrane</keyword>
<dbReference type="HOGENOM" id="CLU_082065_1_0_9"/>
<feature type="transmembrane region" description="Helical" evidence="1">
    <location>
        <begin position="184"/>
        <end position="209"/>
    </location>
</feature>
<evidence type="ECO:0000313" key="2">
    <source>
        <dbReference type="EMBL" id="EKY27756.1"/>
    </source>
</evidence>